<proteinExistence type="predicted"/>
<dbReference type="GO" id="GO:0005524">
    <property type="term" value="F:ATP binding"/>
    <property type="evidence" value="ECO:0007669"/>
    <property type="project" value="UniProtKB-KW"/>
</dbReference>
<dbReference type="InterPro" id="IPR027417">
    <property type="entry name" value="P-loop_NTPase"/>
</dbReference>
<dbReference type="PANTHER" id="PTHR48102">
    <property type="entry name" value="ATP-DEPENDENT CLP PROTEASE ATP-BINDING SUBUNIT CLPX-LIKE, MITOCHONDRIAL-RELATED"/>
    <property type="match status" value="1"/>
</dbReference>
<dbReference type="GeneID" id="25259471"/>
<evidence type="ECO:0000256" key="2">
    <source>
        <dbReference type="ARBA" id="ARBA00022840"/>
    </source>
</evidence>
<feature type="domain" description="AAA+ ATPase" evidence="4">
    <location>
        <begin position="172"/>
        <end position="330"/>
    </location>
</feature>
<dbReference type="NCBIfam" id="NF003745">
    <property type="entry name" value="PRK05342.1"/>
    <property type="match status" value="1"/>
</dbReference>
<dbReference type="Pfam" id="PF10431">
    <property type="entry name" value="ClpB_D2-small"/>
    <property type="match status" value="1"/>
</dbReference>
<dbReference type="InterPro" id="IPR004487">
    <property type="entry name" value="Clp_protease_ATP-bd_su_ClpX"/>
</dbReference>
<protein>
    <submittedName>
        <fullName evidence="6">ATP-dependent Clp protease ATP-binding subunit ClpX</fullName>
    </submittedName>
</protein>
<dbReference type="Gene3D" id="3.40.50.300">
    <property type="entry name" value="P-loop containing nucleotide triphosphate hydrolases"/>
    <property type="match status" value="1"/>
</dbReference>
<keyword evidence="2 6" id="KW-0067">ATP-binding</keyword>
<accession>A0A098VRR1</accession>
<dbReference type="GO" id="GO:0016887">
    <property type="term" value="F:ATP hydrolysis activity"/>
    <property type="evidence" value="ECO:0007669"/>
    <property type="project" value="InterPro"/>
</dbReference>
<feature type="region of interest" description="Disordered" evidence="3">
    <location>
        <begin position="18"/>
        <end position="43"/>
    </location>
</feature>
<comment type="caution">
    <text evidence="6">The sequence shown here is derived from an EMBL/GenBank/DDBJ whole genome shotgun (WGS) entry which is preliminary data.</text>
</comment>
<dbReference type="InterPro" id="IPR050052">
    <property type="entry name" value="ATP-dep_Clp_protease_ClpX"/>
</dbReference>
<organism evidence="6 7">
    <name type="scientific">Mitosporidium daphniae</name>
    <dbReference type="NCBI Taxonomy" id="1485682"/>
    <lineage>
        <taxon>Eukaryota</taxon>
        <taxon>Fungi</taxon>
        <taxon>Fungi incertae sedis</taxon>
        <taxon>Microsporidia</taxon>
        <taxon>Mitosporidium</taxon>
    </lineage>
</organism>
<evidence type="ECO:0000313" key="6">
    <source>
        <dbReference type="EMBL" id="KGG51665.1"/>
    </source>
</evidence>
<dbReference type="HOGENOM" id="CLU_490083_0_0_1"/>
<dbReference type="SMART" id="SM00382">
    <property type="entry name" value="AAA"/>
    <property type="match status" value="1"/>
</dbReference>
<reference evidence="6 7" key="1">
    <citation type="submission" date="2014-04" db="EMBL/GenBank/DDBJ databases">
        <title>A new species of microsporidia sheds light on the evolution of extreme parasitism.</title>
        <authorList>
            <person name="Haag K.L."/>
            <person name="James T.Y."/>
            <person name="Larsson R."/>
            <person name="Schaer T.M."/>
            <person name="Refardt D."/>
            <person name="Pombert J.-F."/>
            <person name="Ebert D."/>
        </authorList>
    </citation>
    <scope>NUCLEOTIDE SEQUENCE [LARGE SCALE GENOMIC DNA]</scope>
    <source>
        <strain evidence="6 7">UGP3</strain>
        <tissue evidence="6">Spores</tissue>
    </source>
</reference>
<dbReference type="GO" id="GO:0051082">
    <property type="term" value="F:unfolded protein binding"/>
    <property type="evidence" value="ECO:0007669"/>
    <property type="project" value="InterPro"/>
</dbReference>
<keyword evidence="1" id="KW-0547">Nucleotide-binding</keyword>
<feature type="domain" description="Clp ATPase C-terminal" evidence="5">
    <location>
        <begin position="382"/>
        <end position="470"/>
    </location>
</feature>
<dbReference type="Proteomes" id="UP000029725">
    <property type="component" value="Unassembled WGS sequence"/>
</dbReference>
<dbReference type="Gene3D" id="1.10.8.60">
    <property type="match status" value="1"/>
</dbReference>
<keyword evidence="6" id="KW-0378">Hydrolase</keyword>
<dbReference type="SMART" id="SM01086">
    <property type="entry name" value="ClpB_D2-small"/>
    <property type="match status" value="1"/>
</dbReference>
<dbReference type="NCBIfam" id="TIGR00382">
    <property type="entry name" value="clpX"/>
    <property type="match status" value="1"/>
</dbReference>
<evidence type="ECO:0000256" key="1">
    <source>
        <dbReference type="ARBA" id="ARBA00022741"/>
    </source>
</evidence>
<keyword evidence="7" id="KW-1185">Reference proteome</keyword>
<dbReference type="PANTHER" id="PTHR48102:SF7">
    <property type="entry name" value="ATP-DEPENDENT CLP PROTEASE ATP-BINDING SUBUNIT CLPX-LIKE, MITOCHONDRIAL"/>
    <property type="match status" value="1"/>
</dbReference>
<dbReference type="VEuPathDB" id="MicrosporidiaDB:DI09_2p420"/>
<dbReference type="GO" id="GO:0140662">
    <property type="term" value="F:ATP-dependent protein folding chaperone"/>
    <property type="evidence" value="ECO:0007669"/>
    <property type="project" value="InterPro"/>
</dbReference>
<dbReference type="Pfam" id="PF07724">
    <property type="entry name" value="AAA_2"/>
    <property type="match status" value="1"/>
</dbReference>
<feature type="compositionally biased region" description="Low complexity" evidence="3">
    <location>
        <begin position="18"/>
        <end position="27"/>
    </location>
</feature>
<evidence type="ECO:0000259" key="4">
    <source>
        <dbReference type="SMART" id="SM00382"/>
    </source>
</evidence>
<name>A0A098VRR1_9MICR</name>
<dbReference type="InterPro" id="IPR003959">
    <property type="entry name" value="ATPase_AAA_core"/>
</dbReference>
<dbReference type="EMBL" id="JMKJ01000222">
    <property type="protein sequence ID" value="KGG51665.1"/>
    <property type="molecule type" value="Genomic_DNA"/>
</dbReference>
<sequence>MLGRSMLFGRPRAIFFSSSSSKPPGSRKGFKKKSSKTLLNPPQSRPSFLNSLIEHSSAKNSLGFYNESSKIKRALFPLIGNLDNCPICNNPLAFKAASPAERPLLSQITLPSQEEQASKDRVSNLTPKQIYSFLNEFVIGQEPAKRALAVAVSNHFARISSSLEKKPELIYEKSNILLMGPSGSGKTLLVKTLAKVLKVPIAICDATTFTQAGYVGEDVESMIYRLLQECNFNVKEAETGIVFLDEIDKIAKRQGFSNQRDVGGEGVQQALLKLLEGTSITVSEKNSRRASQNGKDSYVIDTSNILFVLSGAFQGVDKIISNRTNLKRLGFKEDIDPEPSNGSISTRYDLIGELVEERDLIEYGFIPEFIGRVPIFSVLQPLSKESLLIALERPRNSLLKQFDSLFKFYNVSLTFTDDSLNEIVESAHKKGTGARGLRSILEKVLVPVMFEIPKSNVAKGDQARHFCLAFGGGIGEQPLPAAKGPNFRCQGKSLYYVFRQSWILSVLKKPMAQYLEYPSNGTYTRPNMQRIRWKGLNCQSTAVPKRCKDGGDCDLH</sequence>
<dbReference type="InterPro" id="IPR003593">
    <property type="entry name" value="AAA+_ATPase"/>
</dbReference>
<dbReference type="InterPro" id="IPR019489">
    <property type="entry name" value="Clp_ATPase_C"/>
</dbReference>
<evidence type="ECO:0000313" key="7">
    <source>
        <dbReference type="Proteomes" id="UP000029725"/>
    </source>
</evidence>
<dbReference type="GO" id="GO:0005759">
    <property type="term" value="C:mitochondrial matrix"/>
    <property type="evidence" value="ECO:0007669"/>
    <property type="project" value="TreeGrafter"/>
</dbReference>
<dbReference type="OrthoDB" id="1721884at2759"/>
<evidence type="ECO:0000259" key="5">
    <source>
        <dbReference type="SMART" id="SM01086"/>
    </source>
</evidence>
<dbReference type="AlphaFoldDB" id="A0A098VRR1"/>
<dbReference type="RefSeq" id="XP_013238092.1">
    <property type="nucleotide sequence ID" value="XM_013382638.1"/>
</dbReference>
<keyword evidence="6" id="KW-0645">Protease</keyword>
<dbReference type="GO" id="GO:0008233">
    <property type="term" value="F:peptidase activity"/>
    <property type="evidence" value="ECO:0007669"/>
    <property type="project" value="UniProtKB-KW"/>
</dbReference>
<gene>
    <name evidence="6" type="ORF">DI09_2p420</name>
</gene>
<dbReference type="GO" id="GO:0051603">
    <property type="term" value="P:proteolysis involved in protein catabolic process"/>
    <property type="evidence" value="ECO:0007669"/>
    <property type="project" value="TreeGrafter"/>
</dbReference>
<dbReference type="SUPFAM" id="SSF52540">
    <property type="entry name" value="P-loop containing nucleoside triphosphate hydrolases"/>
    <property type="match status" value="1"/>
</dbReference>
<evidence type="ECO:0000256" key="3">
    <source>
        <dbReference type="SAM" id="MobiDB-lite"/>
    </source>
</evidence>